<dbReference type="InterPro" id="IPR050362">
    <property type="entry name" value="Cation-dep_OMT"/>
</dbReference>
<evidence type="ECO:0000313" key="4">
    <source>
        <dbReference type="EMBL" id="NWJ43523.1"/>
    </source>
</evidence>
<evidence type="ECO:0000256" key="2">
    <source>
        <dbReference type="ARBA" id="ARBA00022679"/>
    </source>
</evidence>
<protein>
    <submittedName>
        <fullName evidence="4">O-methyltransferase</fullName>
    </submittedName>
</protein>
<dbReference type="Proteomes" id="UP000523105">
    <property type="component" value="Unassembled WGS sequence"/>
</dbReference>
<keyword evidence="3" id="KW-0949">S-adenosyl-L-methionine</keyword>
<proteinExistence type="predicted"/>
<dbReference type="Pfam" id="PF01596">
    <property type="entry name" value="Methyltransf_3"/>
    <property type="match status" value="1"/>
</dbReference>
<dbReference type="Gene3D" id="3.40.50.150">
    <property type="entry name" value="Vaccinia Virus protein VP39"/>
    <property type="match status" value="1"/>
</dbReference>
<gene>
    <name evidence="4" type="ORF">HX837_04880</name>
</gene>
<comment type="caution">
    <text evidence="4">The sequence shown here is derived from an EMBL/GenBank/DDBJ whole genome shotgun (WGS) entry which is preliminary data.</text>
</comment>
<dbReference type="PANTHER" id="PTHR10509">
    <property type="entry name" value="O-METHYLTRANSFERASE-RELATED"/>
    <property type="match status" value="1"/>
</dbReference>
<name>A0A7K4MPN6_9ARCH</name>
<reference evidence="4 5" key="1">
    <citation type="journal article" date="2019" name="Environ. Microbiol.">
        <title>Genomics insights into ecotype formation of ammonia-oxidizing archaea in the deep ocean.</title>
        <authorList>
            <person name="Wang Y."/>
            <person name="Huang J.M."/>
            <person name="Cui G.J."/>
            <person name="Nunoura T."/>
            <person name="Takaki Y."/>
            <person name="Li W.L."/>
            <person name="Li J."/>
            <person name="Gao Z.M."/>
            <person name="Takai K."/>
            <person name="Zhang A.Q."/>
            <person name="Stepanauskas R."/>
        </authorList>
    </citation>
    <scope>NUCLEOTIDE SEQUENCE [LARGE SCALE GENOMIC DNA]</scope>
    <source>
        <strain evidence="4 5">L15b</strain>
    </source>
</reference>
<dbReference type="EMBL" id="JACASV010000030">
    <property type="protein sequence ID" value="NWJ43523.1"/>
    <property type="molecule type" value="Genomic_DNA"/>
</dbReference>
<evidence type="ECO:0000313" key="5">
    <source>
        <dbReference type="Proteomes" id="UP000523105"/>
    </source>
</evidence>
<dbReference type="PROSITE" id="PS51682">
    <property type="entry name" value="SAM_OMT_I"/>
    <property type="match status" value="1"/>
</dbReference>
<evidence type="ECO:0000256" key="1">
    <source>
        <dbReference type="ARBA" id="ARBA00022603"/>
    </source>
</evidence>
<dbReference type="GO" id="GO:0008171">
    <property type="term" value="F:O-methyltransferase activity"/>
    <property type="evidence" value="ECO:0007669"/>
    <property type="project" value="InterPro"/>
</dbReference>
<accession>A0A7K4MPN6</accession>
<dbReference type="InterPro" id="IPR002935">
    <property type="entry name" value="SAM_O-MeTrfase"/>
</dbReference>
<dbReference type="PANTHER" id="PTHR10509:SF14">
    <property type="entry name" value="CAFFEOYL-COA O-METHYLTRANSFERASE 3-RELATED"/>
    <property type="match status" value="1"/>
</dbReference>
<dbReference type="SUPFAM" id="SSF53335">
    <property type="entry name" value="S-adenosyl-L-methionine-dependent methyltransferases"/>
    <property type="match status" value="1"/>
</dbReference>
<dbReference type="GO" id="GO:0032259">
    <property type="term" value="P:methylation"/>
    <property type="evidence" value="ECO:0007669"/>
    <property type="project" value="UniProtKB-KW"/>
</dbReference>
<keyword evidence="2 4" id="KW-0808">Transferase</keyword>
<keyword evidence="1 4" id="KW-0489">Methyltransferase</keyword>
<dbReference type="GO" id="GO:0008757">
    <property type="term" value="F:S-adenosylmethionine-dependent methyltransferase activity"/>
    <property type="evidence" value="ECO:0007669"/>
    <property type="project" value="TreeGrafter"/>
</dbReference>
<dbReference type="AlphaFoldDB" id="A0A7K4MPN6"/>
<dbReference type="InterPro" id="IPR029063">
    <property type="entry name" value="SAM-dependent_MTases_sf"/>
</dbReference>
<organism evidence="4 5">
    <name type="scientific">Marine Group I thaumarchaeote</name>
    <dbReference type="NCBI Taxonomy" id="2511932"/>
    <lineage>
        <taxon>Archaea</taxon>
        <taxon>Nitrososphaerota</taxon>
        <taxon>Marine Group I</taxon>
    </lineage>
</organism>
<sequence>MVNEKIQNVLSRLEKDIDYENSHRDEILGEKRLNCISKNIGMFYNTLLMSINAKKILEIGMSVGYSGLWFADAVMLNTQSESNGKIITIEREKFKIDNATQNFEEAGVGSLIKIREGEARKILREIKEEFSENYFDFIFIDADKESYIEYFDLCLPLVRKGGIIGADNILFPERFNEMMADYLSHVKSKPNVQSVTVPIDNGEEVTIKLS</sequence>
<evidence type="ECO:0000256" key="3">
    <source>
        <dbReference type="ARBA" id="ARBA00022691"/>
    </source>
</evidence>